<name>A0ABD0KFM7_9CAEN</name>
<comment type="caution">
    <text evidence="1">The sequence shown here is derived from an EMBL/GenBank/DDBJ whole genome shotgun (WGS) entry which is preliminary data.</text>
</comment>
<keyword evidence="2" id="KW-1185">Reference proteome</keyword>
<dbReference type="EMBL" id="JACVVK020000187">
    <property type="protein sequence ID" value="KAK7485851.1"/>
    <property type="molecule type" value="Genomic_DNA"/>
</dbReference>
<dbReference type="AlphaFoldDB" id="A0ABD0KFM7"/>
<protein>
    <submittedName>
        <fullName evidence="1">Uncharacterized protein</fullName>
    </submittedName>
</protein>
<reference evidence="1 2" key="1">
    <citation type="journal article" date="2023" name="Sci. Data">
        <title>Genome assembly of the Korean intertidal mud-creeper Batillaria attramentaria.</title>
        <authorList>
            <person name="Patra A.K."/>
            <person name="Ho P.T."/>
            <person name="Jun S."/>
            <person name="Lee S.J."/>
            <person name="Kim Y."/>
            <person name="Won Y.J."/>
        </authorList>
    </citation>
    <scope>NUCLEOTIDE SEQUENCE [LARGE SCALE GENOMIC DNA]</scope>
    <source>
        <strain evidence="1">Wonlab-2016</strain>
    </source>
</reference>
<accession>A0ABD0KFM7</accession>
<gene>
    <name evidence="1" type="ORF">BaRGS_00022846</name>
</gene>
<evidence type="ECO:0000313" key="2">
    <source>
        <dbReference type="Proteomes" id="UP001519460"/>
    </source>
</evidence>
<organism evidence="1 2">
    <name type="scientific">Batillaria attramentaria</name>
    <dbReference type="NCBI Taxonomy" id="370345"/>
    <lineage>
        <taxon>Eukaryota</taxon>
        <taxon>Metazoa</taxon>
        <taxon>Spiralia</taxon>
        <taxon>Lophotrochozoa</taxon>
        <taxon>Mollusca</taxon>
        <taxon>Gastropoda</taxon>
        <taxon>Caenogastropoda</taxon>
        <taxon>Sorbeoconcha</taxon>
        <taxon>Cerithioidea</taxon>
        <taxon>Batillariidae</taxon>
        <taxon>Batillaria</taxon>
    </lineage>
</organism>
<sequence length="74" mass="8407">MAVSAVVHTNGGVSRRSVLFVSEPRWYKAGRRWVTLERIPPPPDVSSVERRFGKLQKGTFTDRDWEGQKCVSCT</sequence>
<evidence type="ECO:0000313" key="1">
    <source>
        <dbReference type="EMBL" id="KAK7485851.1"/>
    </source>
</evidence>
<proteinExistence type="predicted"/>
<dbReference type="Proteomes" id="UP001519460">
    <property type="component" value="Unassembled WGS sequence"/>
</dbReference>